<sequence length="31" mass="3288">MLIFDIVNGFFEIDANYGIGAPASARVTMPG</sequence>
<protein>
    <submittedName>
        <fullName evidence="1">Uncharacterized protein</fullName>
    </submittedName>
</protein>
<evidence type="ECO:0000313" key="1">
    <source>
        <dbReference type="EMBL" id="NJC34490.1"/>
    </source>
</evidence>
<dbReference type="Proteomes" id="UP000734218">
    <property type="component" value="Unassembled WGS sequence"/>
</dbReference>
<evidence type="ECO:0000313" key="2">
    <source>
        <dbReference type="Proteomes" id="UP000734218"/>
    </source>
</evidence>
<organism evidence="1 2">
    <name type="scientific">Sphingomonas jejuensis</name>
    <dbReference type="NCBI Taxonomy" id="904715"/>
    <lineage>
        <taxon>Bacteria</taxon>
        <taxon>Pseudomonadati</taxon>
        <taxon>Pseudomonadota</taxon>
        <taxon>Alphaproteobacteria</taxon>
        <taxon>Sphingomonadales</taxon>
        <taxon>Sphingomonadaceae</taxon>
        <taxon>Sphingomonas</taxon>
    </lineage>
</organism>
<accession>A0ABX0XPA0</accession>
<gene>
    <name evidence="1" type="ORF">GGR88_002004</name>
</gene>
<reference evidence="1 2" key="1">
    <citation type="submission" date="2020-03" db="EMBL/GenBank/DDBJ databases">
        <title>Genomic Encyclopedia of Type Strains, Phase IV (KMG-IV): sequencing the most valuable type-strain genomes for metagenomic binning, comparative biology and taxonomic classification.</title>
        <authorList>
            <person name="Goeker M."/>
        </authorList>
    </citation>
    <scope>NUCLEOTIDE SEQUENCE [LARGE SCALE GENOMIC DNA]</scope>
    <source>
        <strain evidence="1 2">DSM 27651</strain>
    </source>
</reference>
<name>A0ABX0XPA0_9SPHN</name>
<proteinExistence type="predicted"/>
<comment type="caution">
    <text evidence="1">The sequence shown here is derived from an EMBL/GenBank/DDBJ whole genome shotgun (WGS) entry which is preliminary data.</text>
</comment>
<dbReference type="EMBL" id="JAATJE010000002">
    <property type="protein sequence ID" value="NJC34490.1"/>
    <property type="molecule type" value="Genomic_DNA"/>
</dbReference>
<keyword evidence="2" id="KW-1185">Reference proteome</keyword>